<organism evidence="1 2">
    <name type="scientific">Hemibagrus guttatus</name>
    <dbReference type="NCBI Taxonomy" id="175788"/>
    <lineage>
        <taxon>Eukaryota</taxon>
        <taxon>Metazoa</taxon>
        <taxon>Chordata</taxon>
        <taxon>Craniata</taxon>
        <taxon>Vertebrata</taxon>
        <taxon>Euteleostomi</taxon>
        <taxon>Actinopterygii</taxon>
        <taxon>Neopterygii</taxon>
        <taxon>Teleostei</taxon>
        <taxon>Ostariophysi</taxon>
        <taxon>Siluriformes</taxon>
        <taxon>Bagridae</taxon>
        <taxon>Hemibagrus</taxon>
    </lineage>
</organism>
<reference evidence="1" key="1">
    <citation type="submission" date="2023-06" db="EMBL/GenBank/DDBJ databases">
        <title>Male Hemibagrus guttatus genome.</title>
        <authorList>
            <person name="Bian C."/>
        </authorList>
    </citation>
    <scope>NUCLEOTIDE SEQUENCE</scope>
    <source>
        <strain evidence="1">Male_cb2023</strain>
        <tissue evidence="1">Muscle</tissue>
    </source>
</reference>
<evidence type="ECO:0000313" key="1">
    <source>
        <dbReference type="EMBL" id="KAK3521831.1"/>
    </source>
</evidence>
<accession>A0AAE0QH67</accession>
<dbReference type="AlphaFoldDB" id="A0AAE0QH67"/>
<gene>
    <name evidence="1" type="ORF">QTP70_018554</name>
</gene>
<dbReference type="Proteomes" id="UP001274896">
    <property type="component" value="Unassembled WGS sequence"/>
</dbReference>
<proteinExistence type="predicted"/>
<evidence type="ECO:0000313" key="2">
    <source>
        <dbReference type="Proteomes" id="UP001274896"/>
    </source>
</evidence>
<comment type="caution">
    <text evidence="1">The sequence shown here is derived from an EMBL/GenBank/DDBJ whole genome shotgun (WGS) entry which is preliminary data.</text>
</comment>
<feature type="non-terminal residue" evidence="1">
    <location>
        <position position="1"/>
    </location>
</feature>
<dbReference type="EMBL" id="JAUCMX010000015">
    <property type="protein sequence ID" value="KAK3521831.1"/>
    <property type="molecule type" value="Genomic_DNA"/>
</dbReference>
<sequence>MFLWGASPHNVASVSGVPPFLFRGGEFRAKGRSFEGFFPALAPPRFRWGASPHNVASVGGVAPVFVGGGEFRPGPRTRIFFCSFVHPESRSAHVPEGGVAPQCSFRGGRCPACHQRRRVLATPCSHPPAPWGVPDSSEMDIVAPEPSFVAGRRSVRVLGGGRRSALLLGGGRRLALLLGCGRHSALLLGCGRCSAVDIVRRLRSAVDVTLDPLTLPSGPLLPPLVSLLLLTPPMCLALILVPTTCLTPFQVVYGYQPPLFESQEKESSVPSAKAVVRQCHLAWAQAQLL</sequence>
<name>A0AAE0QH67_9TELE</name>
<keyword evidence="2" id="KW-1185">Reference proteome</keyword>
<protein>
    <submittedName>
        <fullName evidence="1">Uncharacterized protein</fullName>
    </submittedName>
</protein>